<reference evidence="7 8" key="1">
    <citation type="journal article" date="2016" name="Proc. Natl. Acad. Sci. U.S.A.">
        <title>Lipid metabolic changes in an early divergent fungus govern the establishment of a mutualistic symbiosis with endobacteria.</title>
        <authorList>
            <person name="Lastovetsky O.A."/>
            <person name="Gaspar M.L."/>
            <person name="Mondo S.J."/>
            <person name="LaButti K.M."/>
            <person name="Sandor L."/>
            <person name="Grigoriev I.V."/>
            <person name="Henry S.A."/>
            <person name="Pawlowska T.E."/>
        </authorList>
    </citation>
    <scope>NUCLEOTIDE SEQUENCE [LARGE SCALE GENOMIC DNA]</scope>
    <source>
        <strain evidence="7 8">ATCC 11559</strain>
    </source>
</reference>
<keyword evidence="1" id="KW-0001">2Fe-2S</keyword>
<dbReference type="EMBL" id="KV921259">
    <property type="protein sequence ID" value="ORE23295.1"/>
    <property type="molecule type" value="Genomic_DNA"/>
</dbReference>
<name>A0A1X0SG60_RHIZD</name>
<dbReference type="GO" id="GO:0046872">
    <property type="term" value="F:metal ion binding"/>
    <property type="evidence" value="ECO:0007669"/>
    <property type="project" value="UniProtKB-KW"/>
</dbReference>
<dbReference type="InterPro" id="IPR017941">
    <property type="entry name" value="Rieske_2Fe-2S"/>
</dbReference>
<keyword evidence="3" id="KW-0408">Iron</keyword>
<dbReference type="Pfam" id="PF00355">
    <property type="entry name" value="Rieske"/>
    <property type="match status" value="1"/>
</dbReference>
<evidence type="ECO:0000256" key="5">
    <source>
        <dbReference type="SAM" id="MobiDB-lite"/>
    </source>
</evidence>
<accession>A0A1X0SG60</accession>
<evidence type="ECO:0000256" key="3">
    <source>
        <dbReference type="ARBA" id="ARBA00023004"/>
    </source>
</evidence>
<dbReference type="SUPFAM" id="SSF50022">
    <property type="entry name" value="ISP domain"/>
    <property type="match status" value="1"/>
</dbReference>
<dbReference type="Gene3D" id="2.102.10.10">
    <property type="entry name" value="Rieske [2Fe-2S] iron-sulphur domain"/>
    <property type="match status" value="1"/>
</dbReference>
<gene>
    <name evidence="7" type="ORF">BCV71DRAFT_259496</name>
</gene>
<feature type="region of interest" description="Disordered" evidence="5">
    <location>
        <begin position="184"/>
        <end position="227"/>
    </location>
</feature>
<protein>
    <recommendedName>
        <fullName evidence="6">Rieske domain-containing protein</fullName>
    </recommendedName>
</protein>
<evidence type="ECO:0000313" key="7">
    <source>
        <dbReference type="EMBL" id="ORE23295.1"/>
    </source>
</evidence>
<feature type="domain" description="Rieske" evidence="6">
    <location>
        <begin position="233"/>
        <end position="306"/>
    </location>
</feature>
<feature type="region of interest" description="Disordered" evidence="5">
    <location>
        <begin position="100"/>
        <end position="133"/>
    </location>
</feature>
<evidence type="ECO:0000259" key="6">
    <source>
        <dbReference type="PROSITE" id="PS51296"/>
    </source>
</evidence>
<evidence type="ECO:0000256" key="1">
    <source>
        <dbReference type="ARBA" id="ARBA00022714"/>
    </source>
</evidence>
<dbReference type="OMA" id="RFCPHKK"/>
<keyword evidence="2" id="KW-0479">Metal-binding</keyword>
<dbReference type="InterPro" id="IPR036922">
    <property type="entry name" value="Rieske_2Fe-2S_sf"/>
</dbReference>
<feature type="compositionally biased region" description="Basic and acidic residues" evidence="5">
    <location>
        <begin position="217"/>
        <end position="227"/>
    </location>
</feature>
<dbReference type="Proteomes" id="UP000242381">
    <property type="component" value="Unassembled WGS sequence"/>
</dbReference>
<dbReference type="VEuPathDB" id="FungiDB:BCV72DRAFT_305267"/>
<keyword evidence="4" id="KW-0411">Iron-sulfur</keyword>
<evidence type="ECO:0000256" key="4">
    <source>
        <dbReference type="ARBA" id="ARBA00023014"/>
    </source>
</evidence>
<feature type="compositionally biased region" description="Low complexity" evidence="5">
    <location>
        <begin position="196"/>
        <end position="213"/>
    </location>
</feature>
<proteinExistence type="predicted"/>
<dbReference type="AlphaFoldDB" id="A0A1X0SG60"/>
<dbReference type="PROSITE" id="PS51296">
    <property type="entry name" value="RIESKE"/>
    <property type="match status" value="1"/>
</dbReference>
<feature type="compositionally biased region" description="Basic residues" evidence="5">
    <location>
        <begin position="108"/>
        <end position="126"/>
    </location>
</feature>
<dbReference type="GO" id="GO:0051537">
    <property type="term" value="F:2 iron, 2 sulfur cluster binding"/>
    <property type="evidence" value="ECO:0007669"/>
    <property type="project" value="UniProtKB-KW"/>
</dbReference>
<organism evidence="7 8">
    <name type="scientific">Rhizopus microsporus</name>
    <dbReference type="NCBI Taxonomy" id="58291"/>
    <lineage>
        <taxon>Eukaryota</taxon>
        <taxon>Fungi</taxon>
        <taxon>Fungi incertae sedis</taxon>
        <taxon>Mucoromycota</taxon>
        <taxon>Mucoromycotina</taxon>
        <taxon>Mucoromycetes</taxon>
        <taxon>Mucorales</taxon>
        <taxon>Mucorineae</taxon>
        <taxon>Rhizopodaceae</taxon>
        <taxon>Rhizopus</taxon>
    </lineage>
</organism>
<evidence type="ECO:0000256" key="2">
    <source>
        <dbReference type="ARBA" id="ARBA00022723"/>
    </source>
</evidence>
<evidence type="ECO:0000313" key="8">
    <source>
        <dbReference type="Proteomes" id="UP000242381"/>
    </source>
</evidence>
<sequence>MGKNKNGFSLLEAYLAAGMASSSNTPEHVPLPDSMRTSTLIEQIGKEHNWSDEQINEDIHILECNRLYYVRELRELSNSSWKAIQLLPLVKDLLRNALEPDRKMNGKEKKKKDKKQEKKKKSKKKLGSPVLSTASLVAEPTPFMLSGDPETIRNTIRNSSVDLTATGTGSLKKNNNIAKSVSFSEDDVKRTDDMASSSSNSSSSSSSSGSSSESECDEKRSTEPKKEIMFTGRPIKVVSSNRIRVRTSDNQVFECDRFCPHKKVDLATWGQVLGNSVICTKHNWNFSMQGVSTNGRTLNPCQVNDW</sequence>